<name>A0ABV1RGY6_9ALTE</name>
<proteinExistence type="predicted"/>
<organism evidence="1 2">
    <name type="scientific">Catenovulum sediminis</name>
    <dbReference type="NCBI Taxonomy" id="1740262"/>
    <lineage>
        <taxon>Bacteria</taxon>
        <taxon>Pseudomonadati</taxon>
        <taxon>Pseudomonadota</taxon>
        <taxon>Gammaproteobacteria</taxon>
        <taxon>Alteromonadales</taxon>
        <taxon>Alteromonadaceae</taxon>
        <taxon>Catenovulum</taxon>
    </lineage>
</organism>
<keyword evidence="2" id="KW-1185">Reference proteome</keyword>
<comment type="caution">
    <text evidence="1">The sequence shown here is derived from an EMBL/GenBank/DDBJ whole genome shotgun (WGS) entry which is preliminary data.</text>
</comment>
<gene>
    <name evidence="1" type="ORF">ABS311_09880</name>
</gene>
<protein>
    <recommendedName>
        <fullName evidence="3">RCK N-terminal domain-containing protein</fullName>
    </recommendedName>
</protein>
<evidence type="ECO:0000313" key="1">
    <source>
        <dbReference type="EMBL" id="MER2492190.1"/>
    </source>
</evidence>
<dbReference type="EMBL" id="JBELOE010000200">
    <property type="protein sequence ID" value="MER2492190.1"/>
    <property type="molecule type" value="Genomic_DNA"/>
</dbReference>
<evidence type="ECO:0008006" key="3">
    <source>
        <dbReference type="Google" id="ProtNLM"/>
    </source>
</evidence>
<accession>A0ABV1RGY6</accession>
<reference evidence="1 2" key="1">
    <citation type="submission" date="2024-06" db="EMBL/GenBank/DDBJ databases">
        <authorList>
            <person name="Chen R.Y."/>
        </authorList>
    </citation>
    <scope>NUCLEOTIDE SEQUENCE [LARGE SCALE GENOMIC DNA]</scope>
    <source>
        <strain evidence="1 2">D2</strain>
    </source>
</reference>
<dbReference type="RefSeq" id="WP_350401700.1">
    <property type="nucleotide sequence ID" value="NZ_JBELOE010000200.1"/>
</dbReference>
<evidence type="ECO:0000313" key="2">
    <source>
        <dbReference type="Proteomes" id="UP001467690"/>
    </source>
</evidence>
<sequence length="555" mass="64850">MRSTIKHIRNAFNFLSVNTNYKYFKNQLIQKVGVLNQQKKITSKKRLLAVYDFLELPYTSDICVFLMNADAERRLQGCEKMDVMFVTCSEIPANPNYEKRINNENYRHLIHNLGIEYLRMFDNVGSFFLIDGRNQSIELFNLLKCHSFVFPQDYNPNYPFERSTIFERPLIHHSVNISCLSKKDRSYNALRPPKQALQLAQKWIMNHVYPKIPITITLRESQNTDPERSNSLAEWQKLVDAFKDDERYKFIVLRDYYNLYDDECIVGKNVVYCNEAVISLTFRAALHELATLNLFIPNGVNVVSLFSNKTRYIKFKILTPGVHVTSEYIVKGTSGLNVGEQWAGSTKYQRMVWCNDDFEVLFRETNQMLSILDEDEQLIPKFYDSKVCNENNSGLSDKCELMHSKKVEQKLKSVISVRTPISYYIKVFKALYYFRLLKFFYCTLFNRHPYKVLSQREIKPNEALVFYGYGTVTQALIKAYREQTIAIVDKNINVAEQCKHNDISVEPINALSVLNFDYLVVTPQGRELDIIEDLSKSFNIPKNKFLVASDMAYRP</sequence>
<dbReference type="Proteomes" id="UP001467690">
    <property type="component" value="Unassembled WGS sequence"/>
</dbReference>